<dbReference type="InterPro" id="IPR000477">
    <property type="entry name" value="RT_dom"/>
</dbReference>
<feature type="region of interest" description="Disordered" evidence="1">
    <location>
        <begin position="228"/>
        <end position="247"/>
    </location>
</feature>
<dbReference type="Pfam" id="PF00078">
    <property type="entry name" value="RVT_1"/>
    <property type="match status" value="1"/>
</dbReference>
<dbReference type="PANTHER" id="PTHR33050">
    <property type="entry name" value="REVERSE TRANSCRIPTASE DOMAIN-CONTAINING PROTEIN"/>
    <property type="match status" value="1"/>
</dbReference>
<evidence type="ECO:0000259" key="2">
    <source>
        <dbReference type="PROSITE" id="PS50878"/>
    </source>
</evidence>
<reference evidence="4" key="1">
    <citation type="journal article" date="2017" name="bioRxiv">
        <title>Comparative analysis of the genomes of Stylophora pistillata and Acropora digitifera provides evidence for extensive differences between species of corals.</title>
        <authorList>
            <person name="Voolstra C.R."/>
            <person name="Li Y."/>
            <person name="Liew Y.J."/>
            <person name="Baumgarten S."/>
            <person name="Zoccola D."/>
            <person name="Flot J.-F."/>
            <person name="Tambutte S."/>
            <person name="Allemand D."/>
            <person name="Aranda M."/>
        </authorList>
    </citation>
    <scope>NUCLEOTIDE SEQUENCE [LARGE SCALE GENOMIC DNA]</scope>
</reference>
<dbReference type="Gene3D" id="3.30.420.10">
    <property type="entry name" value="Ribonuclease H-like superfamily/Ribonuclease H"/>
    <property type="match status" value="1"/>
</dbReference>
<keyword evidence="4" id="KW-1185">Reference proteome</keyword>
<name>A0A2B4RNW1_STYPI</name>
<evidence type="ECO:0000256" key="1">
    <source>
        <dbReference type="SAM" id="MobiDB-lite"/>
    </source>
</evidence>
<dbReference type="InterPro" id="IPR052055">
    <property type="entry name" value="Hepadnavirus_pol/RT"/>
</dbReference>
<protein>
    <submittedName>
        <fullName evidence="3">Gag-Pol polyprotein</fullName>
    </submittedName>
</protein>
<dbReference type="GO" id="GO:0003676">
    <property type="term" value="F:nucleic acid binding"/>
    <property type="evidence" value="ECO:0007669"/>
    <property type="project" value="InterPro"/>
</dbReference>
<evidence type="ECO:0000313" key="4">
    <source>
        <dbReference type="Proteomes" id="UP000225706"/>
    </source>
</evidence>
<dbReference type="AlphaFoldDB" id="A0A2B4RNW1"/>
<dbReference type="PROSITE" id="PS50878">
    <property type="entry name" value="RT_POL"/>
    <property type="match status" value="1"/>
</dbReference>
<dbReference type="Proteomes" id="UP000225706">
    <property type="component" value="Unassembled WGS sequence"/>
</dbReference>
<dbReference type="OrthoDB" id="2371919at2759"/>
<accession>A0A2B4RNW1</accession>
<evidence type="ECO:0000313" key="3">
    <source>
        <dbReference type="EMBL" id="PFX18469.1"/>
    </source>
</evidence>
<dbReference type="InterPro" id="IPR036397">
    <property type="entry name" value="RNaseH_sf"/>
</dbReference>
<dbReference type="GO" id="GO:0006259">
    <property type="term" value="P:DNA metabolic process"/>
    <property type="evidence" value="ECO:0007669"/>
    <property type="project" value="UniProtKB-ARBA"/>
</dbReference>
<organism evidence="3 4">
    <name type="scientific">Stylophora pistillata</name>
    <name type="common">Smooth cauliflower coral</name>
    <dbReference type="NCBI Taxonomy" id="50429"/>
    <lineage>
        <taxon>Eukaryota</taxon>
        <taxon>Metazoa</taxon>
        <taxon>Cnidaria</taxon>
        <taxon>Anthozoa</taxon>
        <taxon>Hexacorallia</taxon>
        <taxon>Scleractinia</taxon>
        <taxon>Astrocoeniina</taxon>
        <taxon>Pocilloporidae</taxon>
        <taxon>Stylophora</taxon>
    </lineage>
</organism>
<proteinExistence type="predicted"/>
<dbReference type="PANTHER" id="PTHR33050:SF7">
    <property type="entry name" value="RIBONUCLEASE H"/>
    <property type="match status" value="1"/>
</dbReference>
<feature type="domain" description="Reverse transcriptase" evidence="2">
    <location>
        <begin position="1"/>
        <end position="185"/>
    </location>
</feature>
<sequence>MNRGAVKEVQEHERSVYIDHVYDPTDQQDSSNLQSKIAQQTCDCKKIKLESVDLVKTLMKKGDYLMKLDLTDAYYSIPISQEHKQFLRFQIMGKTYEYQCLPFGPASAPRAFKKLTKPVLALLRAAGIRIVLYTDDFLIVHRDFQETMKMFKFIVQLLTNLGFVVKREKFSVAPTQELTFLSALLNDNLCPKGKINRSTETMLRSEEQRDLYSERPCYNTRAGMVGTRQSQSTQWHAPESSPVRADNSHRCLKERLGSVLQWGEDRRSVKETESREHINVLELKAALLALQSFLGKGIKDPLHIELLMDNSTAVAYLNKRESTKSPTLAQLALEIWTLCLSRNIWITAKHLPGVLNVEADLASRNFNNRTEWTLDKTTFKDVTSRFYTPQVDLFASTINRQLPLYVARYPDPEALAVDAFSQKWDKWSVFIHPPIILLPRILQKIRRIKQQDL</sequence>
<dbReference type="InterPro" id="IPR043128">
    <property type="entry name" value="Rev_trsase/Diguanyl_cyclase"/>
</dbReference>
<dbReference type="STRING" id="50429.A0A2B4RNW1"/>
<comment type="caution">
    <text evidence="3">The sequence shown here is derived from an EMBL/GenBank/DDBJ whole genome shotgun (WGS) entry which is preliminary data.</text>
</comment>
<dbReference type="SUPFAM" id="SSF56672">
    <property type="entry name" value="DNA/RNA polymerases"/>
    <property type="match status" value="1"/>
</dbReference>
<dbReference type="EMBL" id="LSMT01000409">
    <property type="protein sequence ID" value="PFX18469.1"/>
    <property type="molecule type" value="Genomic_DNA"/>
</dbReference>
<dbReference type="Gene3D" id="3.10.10.10">
    <property type="entry name" value="HIV Type 1 Reverse Transcriptase, subunit A, domain 1"/>
    <property type="match status" value="1"/>
</dbReference>
<gene>
    <name evidence="3" type="primary">gag-pol</name>
    <name evidence="3" type="ORF">AWC38_SpisGene17168</name>
</gene>
<dbReference type="Gene3D" id="3.30.70.270">
    <property type="match status" value="1"/>
</dbReference>
<dbReference type="CDD" id="cd09275">
    <property type="entry name" value="RNase_HI_RT_DIRS1"/>
    <property type="match status" value="1"/>
</dbReference>
<dbReference type="CDD" id="cd03714">
    <property type="entry name" value="RT_DIRS1"/>
    <property type="match status" value="1"/>
</dbReference>
<dbReference type="InterPro" id="IPR043502">
    <property type="entry name" value="DNA/RNA_pol_sf"/>
</dbReference>